<evidence type="ECO:0000256" key="1">
    <source>
        <dbReference type="SAM" id="MobiDB-lite"/>
    </source>
</evidence>
<feature type="region of interest" description="Disordered" evidence="1">
    <location>
        <begin position="210"/>
        <end position="237"/>
    </location>
</feature>
<evidence type="ECO:0000313" key="4">
    <source>
        <dbReference type="Proteomes" id="UP001238163"/>
    </source>
</evidence>
<feature type="compositionally biased region" description="Low complexity" evidence="1">
    <location>
        <begin position="219"/>
        <end position="237"/>
    </location>
</feature>
<dbReference type="AlphaFoldDB" id="A0AAE3VKA9"/>
<protein>
    <submittedName>
        <fullName evidence="3">Pimeloyl-ACP methyl ester carboxylesterase</fullName>
    </submittedName>
</protein>
<comment type="caution">
    <text evidence="3">The sequence shown here is derived from an EMBL/GenBank/DDBJ whole genome shotgun (WGS) entry which is preliminary data.</text>
</comment>
<dbReference type="Pfam" id="PF12146">
    <property type="entry name" value="Hydrolase_4"/>
    <property type="match status" value="1"/>
</dbReference>
<keyword evidence="4" id="KW-1185">Reference proteome</keyword>
<dbReference type="Gene3D" id="3.40.50.1820">
    <property type="entry name" value="alpha/beta hydrolase"/>
    <property type="match status" value="2"/>
</dbReference>
<reference evidence="3" key="1">
    <citation type="submission" date="2023-07" db="EMBL/GenBank/DDBJ databases">
        <title>Genomic Encyclopedia of Type Strains, Phase IV (KMG-IV): sequencing the most valuable type-strain genomes for metagenomic binning, comparative biology and taxonomic classification.</title>
        <authorList>
            <person name="Goeker M."/>
        </authorList>
    </citation>
    <scope>NUCLEOTIDE SEQUENCE</scope>
    <source>
        <strain evidence="3">DSM 24202</strain>
    </source>
</reference>
<dbReference type="InterPro" id="IPR022742">
    <property type="entry name" value="Hydrolase_4"/>
</dbReference>
<evidence type="ECO:0000313" key="3">
    <source>
        <dbReference type="EMBL" id="MDQ0291758.1"/>
    </source>
</evidence>
<dbReference type="Proteomes" id="UP001238163">
    <property type="component" value="Unassembled WGS sequence"/>
</dbReference>
<name>A0AAE3VKA9_9BACT</name>
<feature type="domain" description="Serine aminopeptidase S33" evidence="2">
    <location>
        <begin position="45"/>
        <end position="148"/>
    </location>
</feature>
<proteinExistence type="predicted"/>
<accession>A0AAE3VKA9</accession>
<dbReference type="SUPFAM" id="SSF53474">
    <property type="entry name" value="alpha/beta-Hydrolases"/>
    <property type="match status" value="1"/>
</dbReference>
<sequence length="333" mass="35995">MTTMLQSDIQISPEVREEAVFFEVNGETLRGILCLPATGKARTGLIFAHGWSGNRHGPAGMLCTLARTFAASGVASLRFDFRGRGESGGDGLNATLTTMADDLVAATAFFSEHTQLARPWYLGLCSGGNVTIGTLNRLPQAQGLIMLSVYPFSDGDAFGRDVHRTLHYVKVYWHKACRGETWRRLFQGDVHLKQVGNVLFGHLLKRGANKRKEGEDAKGTNAGAAKDAGDNAAASGASRVKGQVAKAAASESRLQGKDAPKKHLAKLRADLPGLMFYGTADPDAPAAMAYFGDYIREHKLPMRIEVLDGANHNFSSQAWLDAIARQTLEFMKG</sequence>
<organism evidence="3 4">
    <name type="scientific">Oligosphaera ethanolica</name>
    <dbReference type="NCBI Taxonomy" id="760260"/>
    <lineage>
        <taxon>Bacteria</taxon>
        <taxon>Pseudomonadati</taxon>
        <taxon>Lentisphaerota</taxon>
        <taxon>Oligosphaeria</taxon>
        <taxon>Oligosphaerales</taxon>
        <taxon>Oligosphaeraceae</taxon>
        <taxon>Oligosphaera</taxon>
    </lineage>
</organism>
<gene>
    <name evidence="3" type="ORF">J3R75_003865</name>
</gene>
<dbReference type="InterPro" id="IPR050261">
    <property type="entry name" value="FrsA_esterase"/>
</dbReference>
<dbReference type="PANTHER" id="PTHR22946">
    <property type="entry name" value="DIENELACTONE HYDROLASE DOMAIN-CONTAINING PROTEIN-RELATED"/>
    <property type="match status" value="1"/>
</dbReference>
<dbReference type="InterPro" id="IPR029058">
    <property type="entry name" value="AB_hydrolase_fold"/>
</dbReference>
<dbReference type="EMBL" id="JAUSVL010000001">
    <property type="protein sequence ID" value="MDQ0291758.1"/>
    <property type="molecule type" value="Genomic_DNA"/>
</dbReference>
<evidence type="ECO:0000259" key="2">
    <source>
        <dbReference type="Pfam" id="PF12146"/>
    </source>
</evidence>
<dbReference type="RefSeq" id="WP_307265013.1">
    <property type="nucleotide sequence ID" value="NZ_JAUSVL010000001.1"/>
</dbReference>